<dbReference type="InterPro" id="IPR033133">
    <property type="entry name" value="PUM-HD"/>
</dbReference>
<dbReference type="EMBL" id="SPRV01000009">
    <property type="protein sequence ID" value="TIC69626.1"/>
    <property type="molecule type" value="Genomic_DNA"/>
</dbReference>
<gene>
    <name evidence="10" type="ORF">E3Q03_01299</name>
</gene>
<feature type="region of interest" description="Disordered" evidence="8">
    <location>
        <begin position="220"/>
        <end position="303"/>
    </location>
</feature>
<comment type="subcellular location">
    <subcellularLocation>
        <location evidence="1">Nucleus</location>
    </subcellularLocation>
</comment>
<dbReference type="InterPro" id="IPR001313">
    <property type="entry name" value="Pumilio_RNA-bd_rpt"/>
</dbReference>
<dbReference type="AlphaFoldDB" id="A0AB74KFW7"/>
<evidence type="ECO:0000256" key="6">
    <source>
        <dbReference type="ARBA" id="ARBA00023242"/>
    </source>
</evidence>
<dbReference type="PANTHER" id="PTHR31633:SF1">
    <property type="entry name" value="H_ACA RIBONUCLEOPROTEIN COMPLEX NON-CORE SUBUNIT NAF1"/>
    <property type="match status" value="1"/>
</dbReference>
<evidence type="ECO:0000313" key="11">
    <source>
        <dbReference type="Proteomes" id="UP000305362"/>
    </source>
</evidence>
<dbReference type="GO" id="GO:0006364">
    <property type="term" value="P:rRNA processing"/>
    <property type="evidence" value="ECO:0007669"/>
    <property type="project" value="UniProtKB-KW"/>
</dbReference>
<evidence type="ECO:0000256" key="2">
    <source>
        <dbReference type="ARBA" id="ARBA00022517"/>
    </source>
</evidence>
<dbReference type="GO" id="GO:0000493">
    <property type="term" value="P:box H/ACA snoRNP assembly"/>
    <property type="evidence" value="ECO:0007669"/>
    <property type="project" value="InterPro"/>
</dbReference>
<feature type="compositionally biased region" description="Acidic residues" evidence="8">
    <location>
        <begin position="220"/>
        <end position="233"/>
    </location>
</feature>
<keyword evidence="3" id="KW-0698">rRNA processing</keyword>
<dbReference type="Proteomes" id="UP000305362">
    <property type="component" value="Unassembled WGS sequence"/>
</dbReference>
<evidence type="ECO:0000256" key="4">
    <source>
        <dbReference type="ARBA" id="ARBA00022737"/>
    </source>
</evidence>
<keyword evidence="4" id="KW-0677">Repeat</keyword>
<dbReference type="PROSITE" id="PS50302">
    <property type="entry name" value="PUM"/>
    <property type="match status" value="2"/>
</dbReference>
<dbReference type="GO" id="GO:0005634">
    <property type="term" value="C:nucleus"/>
    <property type="evidence" value="ECO:0007669"/>
    <property type="project" value="UniProtKB-SubCell"/>
</dbReference>
<feature type="compositionally biased region" description="Low complexity" evidence="8">
    <location>
        <begin position="284"/>
        <end position="295"/>
    </location>
</feature>
<proteinExistence type="predicted"/>
<dbReference type="Pfam" id="PF00806">
    <property type="entry name" value="PUF"/>
    <property type="match status" value="3"/>
</dbReference>
<dbReference type="GO" id="GO:0005732">
    <property type="term" value="C:sno(s)RNA-containing ribonucleoprotein complex"/>
    <property type="evidence" value="ECO:0007669"/>
    <property type="project" value="InterPro"/>
</dbReference>
<evidence type="ECO:0000256" key="3">
    <source>
        <dbReference type="ARBA" id="ARBA00022552"/>
    </source>
</evidence>
<evidence type="ECO:0000256" key="8">
    <source>
        <dbReference type="SAM" id="MobiDB-lite"/>
    </source>
</evidence>
<name>A0AB74KFW7_9BASI</name>
<evidence type="ECO:0000256" key="1">
    <source>
        <dbReference type="ARBA" id="ARBA00004123"/>
    </source>
</evidence>
<protein>
    <submittedName>
        <fullName evidence="10">NAF1-domain-containing protein</fullName>
    </submittedName>
</protein>
<comment type="caution">
    <text evidence="10">The sequence shown here is derived from an EMBL/GenBank/DDBJ whole genome shotgun (WGS) entry which is preliminary data.</text>
</comment>
<evidence type="ECO:0000259" key="9">
    <source>
        <dbReference type="PROSITE" id="PS50303"/>
    </source>
</evidence>
<dbReference type="InterPro" id="IPR040309">
    <property type="entry name" value="Naf1"/>
</dbReference>
<feature type="compositionally biased region" description="Acidic residues" evidence="8">
    <location>
        <begin position="56"/>
        <end position="69"/>
    </location>
</feature>
<dbReference type="PANTHER" id="PTHR31633">
    <property type="entry name" value="H/ACA RIBONUCLEOPROTEIN COMPLEX NON-CORE SUBUNIT NAF1"/>
    <property type="match status" value="1"/>
</dbReference>
<dbReference type="InterPro" id="IPR011989">
    <property type="entry name" value="ARM-like"/>
</dbReference>
<dbReference type="SUPFAM" id="SSF48371">
    <property type="entry name" value="ARM repeat"/>
    <property type="match status" value="1"/>
</dbReference>
<reference evidence="10 11" key="1">
    <citation type="submission" date="2019-03" db="EMBL/GenBank/DDBJ databases">
        <title>Sequencing 25 genomes of Wallemia mellicola.</title>
        <authorList>
            <person name="Gostincar C."/>
        </authorList>
    </citation>
    <scope>NUCLEOTIDE SEQUENCE [LARGE SCALE GENOMIC DNA]</scope>
    <source>
        <strain evidence="10 11">EXF-1277</strain>
    </source>
</reference>
<keyword evidence="6" id="KW-0539">Nucleus</keyword>
<accession>A0AB74KFW7</accession>
<dbReference type="GO" id="GO:0003723">
    <property type="term" value="F:RNA binding"/>
    <property type="evidence" value="ECO:0007669"/>
    <property type="project" value="UniProtKB-KW"/>
</dbReference>
<dbReference type="SMART" id="SM00025">
    <property type="entry name" value="Pumilio"/>
    <property type="match status" value="2"/>
</dbReference>
<feature type="compositionally biased region" description="Low complexity" evidence="8">
    <location>
        <begin position="31"/>
        <end position="41"/>
    </location>
</feature>
<evidence type="ECO:0000256" key="7">
    <source>
        <dbReference type="PROSITE-ProRule" id="PRU00317"/>
    </source>
</evidence>
<feature type="repeat" description="Pumilio" evidence="7">
    <location>
        <begin position="449"/>
        <end position="484"/>
    </location>
</feature>
<dbReference type="PROSITE" id="PS50303">
    <property type="entry name" value="PUM_HD"/>
    <property type="match status" value="1"/>
</dbReference>
<dbReference type="Gene3D" id="1.25.10.10">
    <property type="entry name" value="Leucine-rich Repeat Variant"/>
    <property type="match status" value="1"/>
</dbReference>
<evidence type="ECO:0000256" key="5">
    <source>
        <dbReference type="ARBA" id="ARBA00022884"/>
    </source>
</evidence>
<keyword evidence="2" id="KW-0690">Ribosome biogenesis</keyword>
<feature type="domain" description="PUM-HD" evidence="9">
    <location>
        <begin position="384"/>
        <end position="631"/>
    </location>
</feature>
<sequence>MESLPFDIKQILENNLVDQSGYGGTKKQGHSTTSSSVSSSSDDSDSGSDQNKNNEELEDDDSDADDQWEVDSNPITQDENPIPTLDALLENADPEDPIASNNQPFHTKNELTDHQINPLPFEKFPVDIKLLPVGHLHSLIDNILVIQSSSSGEHSEIFETFGSISSPFHSILVKEGAIDIEIVKSKQKVFYAPEHAKIIDTRILQQLKGSDASNVYDEEIPENQQEFSDDEAEQSAKKEKKAKNRVAKQSNKNDFIDYVPQQRPATLDYNDNDFNPEVALKGAPQQPQQPQQPQPSSLDQQYNPYQFMPYNPILMAQQFTAMQAQMQALLLFNSAFTLISNFQDDDISSIWKNDNKLKSFTVPKQSPQSDIAFVSLQNNNHAVLHNSNMLTLKNPHNNNINFRELLKPQSKVNYSVSRIIVKTDQQASIFLQQKLKSLNKSDINLLVDAVIQRAFPLITNRFGNFLVQRVIDLDDVSYKLRIVNSITCQVESIAMNSYGTHVLQKLLSTSPEHVKILLVNELLNGNIAQGIVHKNASHVWSKVLELSVNFYGARCLMACLTIGDKKNYAINLLSDLLFNDPDRIDTLANLMASSIGAQFLVNILSLMSNEKYHQLLTLIHAVKKQNAGVIA</sequence>
<feature type="repeat" description="Pumilio" evidence="7">
    <location>
        <begin position="485"/>
        <end position="520"/>
    </location>
</feature>
<evidence type="ECO:0000313" key="10">
    <source>
        <dbReference type="EMBL" id="TIC69626.1"/>
    </source>
</evidence>
<feature type="region of interest" description="Disordered" evidence="8">
    <location>
        <begin position="15"/>
        <end position="81"/>
    </location>
</feature>
<organism evidence="10 11">
    <name type="scientific">Wallemia mellicola</name>
    <dbReference type="NCBI Taxonomy" id="1708541"/>
    <lineage>
        <taxon>Eukaryota</taxon>
        <taxon>Fungi</taxon>
        <taxon>Dikarya</taxon>
        <taxon>Basidiomycota</taxon>
        <taxon>Wallemiomycotina</taxon>
        <taxon>Wallemiomycetes</taxon>
        <taxon>Wallemiales</taxon>
        <taxon>Wallemiaceae</taxon>
        <taxon>Wallemia</taxon>
    </lineage>
</organism>
<dbReference type="InterPro" id="IPR016024">
    <property type="entry name" value="ARM-type_fold"/>
</dbReference>
<keyword evidence="5" id="KW-0694">RNA-binding</keyword>